<feature type="transmembrane region" description="Helical" evidence="9">
    <location>
        <begin position="94"/>
        <end position="110"/>
    </location>
</feature>
<protein>
    <submittedName>
        <fullName evidence="10">Polyprenol phosphomannose-dependent alpha 1,6 mannosyltransferase MptB</fullName>
    </submittedName>
</protein>
<dbReference type="GO" id="GO:0016757">
    <property type="term" value="F:glycosyltransferase activity"/>
    <property type="evidence" value="ECO:0007669"/>
    <property type="project" value="UniProtKB-KW"/>
</dbReference>
<dbReference type="Proteomes" id="UP001596004">
    <property type="component" value="Unassembled WGS sequence"/>
</dbReference>
<organism evidence="10 11">
    <name type="scientific">Sphaerisporangium dianthi</name>
    <dbReference type="NCBI Taxonomy" id="1436120"/>
    <lineage>
        <taxon>Bacteria</taxon>
        <taxon>Bacillati</taxon>
        <taxon>Actinomycetota</taxon>
        <taxon>Actinomycetes</taxon>
        <taxon>Streptosporangiales</taxon>
        <taxon>Streptosporangiaceae</taxon>
        <taxon>Sphaerisporangium</taxon>
    </lineage>
</organism>
<feature type="region of interest" description="Disordered" evidence="8">
    <location>
        <begin position="403"/>
        <end position="446"/>
    </location>
</feature>
<feature type="transmembrane region" description="Helical" evidence="9">
    <location>
        <begin position="59"/>
        <end position="82"/>
    </location>
</feature>
<evidence type="ECO:0000313" key="10">
    <source>
        <dbReference type="EMBL" id="MFC4531002.1"/>
    </source>
</evidence>
<dbReference type="EMBL" id="JBHSFP010000004">
    <property type="protein sequence ID" value="MFC4531002.1"/>
    <property type="molecule type" value="Genomic_DNA"/>
</dbReference>
<feature type="transmembrane region" description="Helical" evidence="9">
    <location>
        <begin position="476"/>
        <end position="507"/>
    </location>
</feature>
<dbReference type="InterPro" id="IPR049829">
    <property type="entry name" value="MptA/B-like"/>
</dbReference>
<name>A0ABV9CEC8_9ACTN</name>
<dbReference type="RefSeq" id="WP_380839221.1">
    <property type="nucleotide sequence ID" value="NZ_JBHSFP010000004.1"/>
</dbReference>
<feature type="transmembrane region" description="Helical" evidence="9">
    <location>
        <begin position="182"/>
        <end position="202"/>
    </location>
</feature>
<comment type="caution">
    <text evidence="10">The sequence shown here is derived from an EMBL/GenBank/DDBJ whole genome shotgun (WGS) entry which is preliminary data.</text>
</comment>
<evidence type="ECO:0000256" key="5">
    <source>
        <dbReference type="ARBA" id="ARBA00022989"/>
    </source>
</evidence>
<dbReference type="Pfam" id="PF26314">
    <property type="entry name" value="MptA_B_family"/>
    <property type="match status" value="1"/>
</dbReference>
<feature type="compositionally biased region" description="Gly residues" evidence="8">
    <location>
        <begin position="415"/>
        <end position="446"/>
    </location>
</feature>
<keyword evidence="6 9" id="KW-0472">Membrane</keyword>
<feature type="transmembrane region" description="Helical" evidence="9">
    <location>
        <begin position="262"/>
        <end position="284"/>
    </location>
</feature>
<feature type="transmembrane region" description="Helical" evidence="9">
    <location>
        <begin position="225"/>
        <end position="250"/>
    </location>
</feature>
<accession>A0ABV9CEC8</accession>
<keyword evidence="2 10" id="KW-0328">Glycosyltransferase</keyword>
<comment type="subcellular location">
    <subcellularLocation>
        <location evidence="1">Membrane</location>
        <topology evidence="1">Multi-pass membrane protein</topology>
    </subcellularLocation>
</comment>
<sequence>MNRGGPAGHERWAVVAVGGAALSVLVTIAIGVLGPSAVVPPLPGPAWQPPYFLDIRPDGHLVIAMEAAAIALGAAGLAGGLLAMRRGWAPDPRWTLLAGCLAAAVLAFLPPSGSADHLNYAAYGRMAVLGHDPYVLGANALPGDPVAEAVELPWEEEPSVYGPVATAVQALAALAGGGSVRLTVFVLAAVNAAAFVATAWLLHRQARGDRPRQARAALLWAANPLVIYQLVAGMHVDTLAIALVVAALAAGASGRRWAAGPLLGLGIAVKANAGLVALGPAWALRLRPRSLAVVAGTATATVLAAYALAGPHALDPVLHASKSISWATPWHLVQSGLQALLGPGAYRVWIQLGSMALLVLLAVALARALREPYGLTGGVPARATGTPAEGGWWPALRAAFRPDAGDPPDAEHRSGAGGPPGAGRRFGGGNRPGAGRGPEAGNRPGGGFGPAAGAAAVAVAAWLFATPYALPWYDGLAFALLAALPASALDGFMVARLGVLSAAYLPARQEFQPDDLHHLLVMVLRSQVVPWILLALTAALAWWALTSGARGSTRRGSAAPPP</sequence>
<evidence type="ECO:0000313" key="11">
    <source>
        <dbReference type="Proteomes" id="UP001596004"/>
    </source>
</evidence>
<feature type="transmembrane region" description="Helical" evidence="9">
    <location>
        <begin position="12"/>
        <end position="39"/>
    </location>
</feature>
<evidence type="ECO:0000256" key="8">
    <source>
        <dbReference type="SAM" id="MobiDB-lite"/>
    </source>
</evidence>
<feature type="transmembrane region" description="Helical" evidence="9">
    <location>
        <begin position="291"/>
        <end position="309"/>
    </location>
</feature>
<gene>
    <name evidence="10" type="primary">mptB</name>
    <name evidence="10" type="ORF">ACFO60_09525</name>
</gene>
<reference evidence="11" key="1">
    <citation type="journal article" date="2019" name="Int. J. Syst. Evol. Microbiol.">
        <title>The Global Catalogue of Microorganisms (GCM) 10K type strain sequencing project: providing services to taxonomists for standard genome sequencing and annotation.</title>
        <authorList>
            <consortium name="The Broad Institute Genomics Platform"/>
            <consortium name="The Broad Institute Genome Sequencing Center for Infectious Disease"/>
            <person name="Wu L."/>
            <person name="Ma J."/>
        </authorList>
    </citation>
    <scope>NUCLEOTIDE SEQUENCE [LARGE SCALE GENOMIC DNA]</scope>
    <source>
        <strain evidence="11">CGMCC 4.7132</strain>
    </source>
</reference>
<dbReference type="NCBIfam" id="NF038066">
    <property type="entry name" value="MptB"/>
    <property type="match status" value="1"/>
</dbReference>
<evidence type="ECO:0000256" key="7">
    <source>
        <dbReference type="ARBA" id="ARBA00043987"/>
    </source>
</evidence>
<comment type="similarity">
    <text evidence="7">Belongs to the MptA/B family.</text>
</comment>
<proteinExistence type="inferred from homology"/>
<feature type="transmembrane region" description="Helical" evidence="9">
    <location>
        <begin position="451"/>
        <end position="470"/>
    </location>
</feature>
<feature type="transmembrane region" description="Helical" evidence="9">
    <location>
        <begin position="348"/>
        <end position="366"/>
    </location>
</feature>
<keyword evidence="4 9" id="KW-0812">Transmembrane</keyword>
<evidence type="ECO:0000256" key="2">
    <source>
        <dbReference type="ARBA" id="ARBA00022676"/>
    </source>
</evidence>
<keyword evidence="3" id="KW-0808">Transferase</keyword>
<keyword evidence="5 9" id="KW-1133">Transmembrane helix</keyword>
<evidence type="ECO:0000256" key="9">
    <source>
        <dbReference type="SAM" id="Phobius"/>
    </source>
</evidence>
<evidence type="ECO:0000256" key="6">
    <source>
        <dbReference type="ARBA" id="ARBA00023136"/>
    </source>
</evidence>
<evidence type="ECO:0000256" key="4">
    <source>
        <dbReference type="ARBA" id="ARBA00022692"/>
    </source>
</evidence>
<evidence type="ECO:0000256" key="3">
    <source>
        <dbReference type="ARBA" id="ARBA00022679"/>
    </source>
</evidence>
<evidence type="ECO:0000256" key="1">
    <source>
        <dbReference type="ARBA" id="ARBA00004141"/>
    </source>
</evidence>
<feature type="transmembrane region" description="Helical" evidence="9">
    <location>
        <begin position="528"/>
        <end position="545"/>
    </location>
</feature>
<keyword evidence="11" id="KW-1185">Reference proteome</keyword>